<keyword evidence="3" id="KW-0136">Cellulose degradation</keyword>
<dbReference type="Proteomes" id="UP000001601">
    <property type="component" value="Unassembled WGS sequence"/>
</dbReference>
<dbReference type="GO" id="GO:0005576">
    <property type="term" value="C:extracellular region"/>
    <property type="evidence" value="ECO:0007669"/>
    <property type="project" value="TreeGrafter"/>
</dbReference>
<dbReference type="InterPro" id="IPR017853">
    <property type="entry name" value="GH"/>
</dbReference>
<organism evidence="9 10">
    <name type="scientific">Leeuwenhoekiella blandensis (strain CECT 7118 / CCUG 51940 / KCTC 22103 / MED217)</name>
    <name type="common">Flavobacterium sp. (strain MED217)</name>
    <dbReference type="NCBI Taxonomy" id="398720"/>
    <lineage>
        <taxon>Bacteria</taxon>
        <taxon>Pseudomonadati</taxon>
        <taxon>Bacteroidota</taxon>
        <taxon>Flavobacteriia</taxon>
        <taxon>Flavobacteriales</taxon>
        <taxon>Flavobacteriaceae</taxon>
        <taxon>Leeuwenhoekiella</taxon>
    </lineage>
</organism>
<dbReference type="GO" id="GO:0030245">
    <property type="term" value="P:cellulose catabolic process"/>
    <property type="evidence" value="ECO:0007669"/>
    <property type="project" value="UniProtKB-KW"/>
</dbReference>
<evidence type="ECO:0000256" key="4">
    <source>
        <dbReference type="ARBA" id="ARBA00023277"/>
    </source>
</evidence>
<keyword evidence="6" id="KW-0624">Polysaccharide degradation</keyword>
<dbReference type="SMR" id="A3XKV1"/>
<dbReference type="STRING" id="398720.MED217_01695"/>
<dbReference type="Pfam" id="PF00150">
    <property type="entry name" value="Cellulase"/>
    <property type="match status" value="1"/>
</dbReference>
<keyword evidence="2 7" id="KW-0378">Hydrolase</keyword>
<dbReference type="OrthoDB" id="9800955at2"/>
<reference evidence="9 10" key="1">
    <citation type="journal article" date="2007" name="Nature">
        <title>Light stimulates growth of proteorhodopsin-containing marine Flavobacteria.</title>
        <authorList>
            <person name="Gomez-Consarnau L."/>
            <person name="Gonzalez J.M."/>
            <person name="Coll-Llado M."/>
            <person name="Gourdon P."/>
            <person name="Pascher T."/>
            <person name="Neutze R."/>
            <person name="Pedros-Alio C."/>
            <person name="Pinhassi J."/>
        </authorList>
    </citation>
    <scope>NUCLEOTIDE SEQUENCE [LARGE SCALE GENOMIC DNA]</scope>
    <source>
        <strain evidence="9 10">MED217</strain>
    </source>
</reference>
<name>A3XKV1_LEEBM</name>
<dbReference type="HOGENOM" id="CLU_018668_1_0_10"/>
<keyword evidence="5 7" id="KW-0326">Glycosidase</keyword>
<keyword evidence="10" id="KW-1185">Reference proteome</keyword>
<dbReference type="SUPFAM" id="SSF51445">
    <property type="entry name" value="(Trans)glycosidases"/>
    <property type="match status" value="1"/>
</dbReference>
<dbReference type="EMBL" id="AANC01000003">
    <property type="protein sequence ID" value="EAQ49823.1"/>
    <property type="molecule type" value="Genomic_DNA"/>
</dbReference>
<protein>
    <submittedName>
        <fullName evidence="9">Cellulase</fullName>
    </submittedName>
</protein>
<dbReference type="InterPro" id="IPR050386">
    <property type="entry name" value="Glycosyl_hydrolase_5"/>
</dbReference>
<evidence type="ECO:0000256" key="1">
    <source>
        <dbReference type="ARBA" id="ARBA00005641"/>
    </source>
</evidence>
<keyword evidence="4" id="KW-0119">Carbohydrate metabolism</keyword>
<comment type="similarity">
    <text evidence="1 7">Belongs to the glycosyl hydrolase 5 (cellulase A) family.</text>
</comment>
<evidence type="ECO:0000256" key="3">
    <source>
        <dbReference type="ARBA" id="ARBA00023001"/>
    </source>
</evidence>
<evidence type="ECO:0000256" key="2">
    <source>
        <dbReference type="ARBA" id="ARBA00022801"/>
    </source>
</evidence>
<dbReference type="eggNOG" id="COG2730">
    <property type="taxonomic scope" value="Bacteria"/>
</dbReference>
<feature type="domain" description="Glycoside hydrolase family 5" evidence="8">
    <location>
        <begin position="24"/>
        <end position="330"/>
    </location>
</feature>
<dbReference type="PANTHER" id="PTHR31297:SF41">
    <property type="entry name" value="ENDOGLUCANASE, PUTATIVE (AFU_ORTHOLOGUE AFUA_5G01830)-RELATED"/>
    <property type="match status" value="1"/>
</dbReference>
<evidence type="ECO:0000313" key="10">
    <source>
        <dbReference type="Proteomes" id="UP000001601"/>
    </source>
</evidence>
<dbReference type="PANTHER" id="PTHR31297">
    <property type="entry name" value="GLUCAN ENDO-1,6-BETA-GLUCOSIDASE B"/>
    <property type="match status" value="1"/>
</dbReference>
<evidence type="ECO:0000256" key="5">
    <source>
        <dbReference type="ARBA" id="ARBA00023295"/>
    </source>
</evidence>
<dbReference type="AlphaFoldDB" id="A3XKV1"/>
<dbReference type="InterPro" id="IPR001547">
    <property type="entry name" value="Glyco_hydro_5"/>
</dbReference>
<dbReference type="GO" id="GO:0008422">
    <property type="term" value="F:beta-glucosidase activity"/>
    <property type="evidence" value="ECO:0007669"/>
    <property type="project" value="TreeGrafter"/>
</dbReference>
<comment type="caution">
    <text evidence="9">The sequence shown here is derived from an EMBL/GenBank/DDBJ whole genome shotgun (WGS) entry which is preliminary data.</text>
</comment>
<accession>A3XKV1</accession>
<sequence>MNSNILKYFIINFFTICTIFTTRSQGVNCTGLEKTWKSRKSINYSYYKADIEKLKINGFKHIRLPVDLNYFLNDADKREKYKFKRLIKRIVKGTAKAHMSLIISNFNHGLNLENYTKESDRVSKNWIELLNMLSENEIAVDHIYLDIVNEPVLYPKEWEVSALKIIRGIREVHPNVVVIYGASNYNSIYELSRTKPLPLDNIIYGFHFYEPFLFTHQGTSWTGDQNATLGIPFPYPDSTTTVKMPQLAPQAIHTAGEVNYKDYDKTGTYQAISDKLAWVKNWKELYKVEVWCTEYGVTKNADEPSRLHYLNAVNQVLRDYNIRGYVWEYKGNFGVKEFIIKKQIH</sequence>
<evidence type="ECO:0000313" key="9">
    <source>
        <dbReference type="EMBL" id="EAQ49823.1"/>
    </source>
</evidence>
<dbReference type="RefSeq" id="WP_009778734.1">
    <property type="nucleotide sequence ID" value="NZ_CH672395.1"/>
</dbReference>
<proteinExistence type="inferred from homology"/>
<evidence type="ECO:0000256" key="7">
    <source>
        <dbReference type="RuleBase" id="RU361153"/>
    </source>
</evidence>
<evidence type="ECO:0000256" key="6">
    <source>
        <dbReference type="ARBA" id="ARBA00023326"/>
    </source>
</evidence>
<dbReference type="Gene3D" id="3.20.20.80">
    <property type="entry name" value="Glycosidases"/>
    <property type="match status" value="1"/>
</dbReference>
<dbReference type="GO" id="GO:0009986">
    <property type="term" value="C:cell surface"/>
    <property type="evidence" value="ECO:0007669"/>
    <property type="project" value="TreeGrafter"/>
</dbReference>
<gene>
    <name evidence="9" type="ORF">MED217_01695</name>
</gene>
<evidence type="ECO:0000259" key="8">
    <source>
        <dbReference type="Pfam" id="PF00150"/>
    </source>
</evidence>